<dbReference type="SUPFAM" id="SSF81383">
    <property type="entry name" value="F-box domain"/>
    <property type="match status" value="2"/>
</dbReference>
<dbReference type="Pfam" id="PF08268">
    <property type="entry name" value="FBA_3"/>
    <property type="match status" value="3"/>
</dbReference>
<dbReference type="AlphaFoldDB" id="A0A0D3BT23"/>
<evidence type="ECO:0000313" key="2">
    <source>
        <dbReference type="EnsemblPlants" id="Bo4g050850.1"/>
    </source>
</evidence>
<evidence type="ECO:0000259" key="1">
    <source>
        <dbReference type="PROSITE" id="PS50181"/>
    </source>
</evidence>
<dbReference type="Proteomes" id="UP000032141">
    <property type="component" value="Chromosome C4"/>
</dbReference>
<keyword evidence="3" id="KW-1185">Reference proteome</keyword>
<dbReference type="InterPro" id="IPR001810">
    <property type="entry name" value="F-box_dom"/>
</dbReference>
<organism evidence="2 3">
    <name type="scientific">Brassica oleracea var. oleracea</name>
    <dbReference type="NCBI Taxonomy" id="109376"/>
    <lineage>
        <taxon>Eukaryota</taxon>
        <taxon>Viridiplantae</taxon>
        <taxon>Streptophyta</taxon>
        <taxon>Embryophyta</taxon>
        <taxon>Tracheophyta</taxon>
        <taxon>Spermatophyta</taxon>
        <taxon>Magnoliopsida</taxon>
        <taxon>eudicotyledons</taxon>
        <taxon>Gunneridae</taxon>
        <taxon>Pentapetalae</taxon>
        <taxon>rosids</taxon>
        <taxon>malvids</taxon>
        <taxon>Brassicales</taxon>
        <taxon>Brassicaceae</taxon>
        <taxon>Brassiceae</taxon>
        <taxon>Brassica</taxon>
    </lineage>
</organism>
<accession>A0A0D3BT23</accession>
<dbReference type="HOGENOM" id="CLU_318164_0_0_1"/>
<dbReference type="SMART" id="SM00256">
    <property type="entry name" value="FBOX"/>
    <property type="match status" value="2"/>
</dbReference>
<sequence>MNSRRCTVLEDPQIISRSISLLTADEVLLKIPIDLIIEIFSRLPLKSIARCRCVSKRWASLLRRPHFTELFFTKSLARPQLFFACQKESEMIFFSLPQSQNLNEYVSLTAADHHITFPFERVDGISSSVNGYVCISGHQILKGRKTRKDVLVICNPSTGQSFTLPKIPNLKNMKSTAKIYLGYDLIEKQHKVLAMARAQECICIDSVLYYGALGSNMCHILVCFDVRSEKYSSIKAIQRAVEVGATLVNYKGKLASLRAQPNPHAISGTSTSFEMWILEDPEKHEWSSRIYKLPPVWKDIVAGEVLFFKGVTATNEIVLSPKTSSDIYYVYYYNFDKESITRVDFQGMKPFRKGWGSGVFTILNHIIIAWIGATPTVYSIGIRHNSLLLILYSFSSLSCLQTRANMERLEPVQTIENKVIVGLEERQMKHDWIQNNEAKRADLDLFLKKLNIGCRACSETYYCVVCYCTEADSRIAWILLRIKSNGLIACFSEKRGRMLHSCGLELPSEKLNLLKQVLQSRLCFYLKATTSLLGEIRCLLHWLAQVVGDLVLTKTILPSALEKVAMMGLTKKQVSPSAMNSRGCNVSEDPQTICPSSSQLSAIDDLLLKLPIDLIVEIFSRLPLKSISRCRCVSKRWASFLRRCDFTELFLTKSLARPQLLFACRTQRETELLFFSSPQLQHPDENLSTITADHQVSFPFESVYDISSPVNGFVCIRDDLMLKDRKTQELVSVICNPSTRQCFPLPKMNIDPLVKKSTPVRSFLGYDPIEKQDKVLAMIKRYDTVVDHQVLTLRGSGNLTWRKAECGIPHFPPNPDSICIGGVLYYAARASSGGYMIVCFDVRSEKYSFVKFTEREKYFATLINFQGKLASLMAHPNPLFISGTSTSFEMWILRDPEKHGWYPRIFNLPPTWKDVVGGEELLFRGVTATNEFVLSCNCKSSSEPFHVYYYNFIMETITRVEIQGMGAFERGSIVGIFPNHGADVKLV</sequence>
<dbReference type="InterPro" id="IPR017451">
    <property type="entry name" value="F-box-assoc_interact_dom"/>
</dbReference>
<reference evidence="2" key="2">
    <citation type="submission" date="2015-03" db="UniProtKB">
        <authorList>
            <consortium name="EnsemblPlants"/>
        </authorList>
    </citation>
    <scope>IDENTIFICATION</scope>
</reference>
<dbReference type="EnsemblPlants" id="Bo4g050850.1">
    <property type="protein sequence ID" value="Bo4g050850.1"/>
    <property type="gene ID" value="Bo4g050850"/>
</dbReference>
<protein>
    <recommendedName>
        <fullName evidence="1">F-box domain-containing protein</fullName>
    </recommendedName>
</protein>
<dbReference type="PANTHER" id="PTHR31111:SF109">
    <property type="entry name" value="F-BOX DOMAIN-CONTAINING PROTEIN"/>
    <property type="match status" value="1"/>
</dbReference>
<dbReference type="CDD" id="cd22157">
    <property type="entry name" value="F-box_AtFBW1-like"/>
    <property type="match status" value="2"/>
</dbReference>
<feature type="domain" description="F-box" evidence="1">
    <location>
        <begin position="25"/>
        <end position="75"/>
    </location>
</feature>
<dbReference type="Gene3D" id="1.20.1280.50">
    <property type="match status" value="2"/>
</dbReference>
<dbReference type="Gramene" id="Bo4g050850.1">
    <property type="protein sequence ID" value="Bo4g050850.1"/>
    <property type="gene ID" value="Bo4g050850"/>
</dbReference>
<dbReference type="InterPro" id="IPR013187">
    <property type="entry name" value="F-box-assoc_dom_typ3"/>
</dbReference>
<name>A0A0D3BT23_BRAOL</name>
<dbReference type="NCBIfam" id="TIGR01640">
    <property type="entry name" value="F_box_assoc_1"/>
    <property type="match status" value="3"/>
</dbReference>
<proteinExistence type="predicted"/>
<evidence type="ECO:0000313" key="3">
    <source>
        <dbReference type="Proteomes" id="UP000032141"/>
    </source>
</evidence>
<dbReference type="PROSITE" id="PS50181">
    <property type="entry name" value="FBOX"/>
    <property type="match status" value="2"/>
</dbReference>
<dbReference type="InterPro" id="IPR036047">
    <property type="entry name" value="F-box-like_dom_sf"/>
</dbReference>
<reference evidence="2 3" key="1">
    <citation type="journal article" date="2014" name="Genome Biol.">
        <title>Transcriptome and methylome profiling reveals relics of genome dominance in the mesopolyploid Brassica oleracea.</title>
        <authorList>
            <person name="Parkin I.A."/>
            <person name="Koh C."/>
            <person name="Tang H."/>
            <person name="Robinson S.J."/>
            <person name="Kagale S."/>
            <person name="Clarke W.E."/>
            <person name="Town C.D."/>
            <person name="Nixon J."/>
            <person name="Krishnakumar V."/>
            <person name="Bidwell S.L."/>
            <person name="Denoeud F."/>
            <person name="Belcram H."/>
            <person name="Links M.G."/>
            <person name="Just J."/>
            <person name="Clarke C."/>
            <person name="Bender T."/>
            <person name="Huebert T."/>
            <person name="Mason A.S."/>
            <person name="Pires J.C."/>
            <person name="Barker G."/>
            <person name="Moore J."/>
            <person name="Walley P.G."/>
            <person name="Manoli S."/>
            <person name="Batley J."/>
            <person name="Edwards D."/>
            <person name="Nelson M.N."/>
            <person name="Wang X."/>
            <person name="Paterson A.H."/>
            <person name="King G."/>
            <person name="Bancroft I."/>
            <person name="Chalhoub B."/>
            <person name="Sharpe A.G."/>
        </authorList>
    </citation>
    <scope>NUCLEOTIDE SEQUENCE</scope>
    <source>
        <strain evidence="2 3">cv. TO1000</strain>
    </source>
</reference>
<dbReference type="Pfam" id="PF00646">
    <property type="entry name" value="F-box"/>
    <property type="match status" value="2"/>
</dbReference>
<feature type="domain" description="F-box" evidence="1">
    <location>
        <begin position="604"/>
        <end position="653"/>
    </location>
</feature>
<dbReference type="PANTHER" id="PTHR31111">
    <property type="entry name" value="BNAA05G37150D PROTEIN-RELATED"/>
    <property type="match status" value="1"/>
</dbReference>